<keyword evidence="6" id="KW-1185">Reference proteome</keyword>
<dbReference type="GO" id="GO:0005886">
    <property type="term" value="C:plasma membrane"/>
    <property type="evidence" value="ECO:0007669"/>
    <property type="project" value="TreeGrafter"/>
</dbReference>
<accession>A0A553QJL3</accession>
<dbReference type="Gene3D" id="2.60.40.10">
    <property type="entry name" value="Immunoglobulins"/>
    <property type="match status" value="1"/>
</dbReference>
<dbReference type="InterPro" id="IPR013783">
    <property type="entry name" value="Ig-like_fold"/>
</dbReference>
<dbReference type="STRING" id="623744.A0A553QJL3"/>
<dbReference type="AlphaFoldDB" id="A0A553QJL3"/>
<dbReference type="GO" id="GO:0007156">
    <property type="term" value="P:homophilic cell adhesion via plasma membrane adhesion molecules"/>
    <property type="evidence" value="ECO:0007669"/>
    <property type="project" value="TreeGrafter"/>
</dbReference>
<feature type="domain" description="Ig-like" evidence="4">
    <location>
        <begin position="36"/>
        <end position="129"/>
    </location>
</feature>
<evidence type="ECO:0000313" key="5">
    <source>
        <dbReference type="EMBL" id="TRY90122.1"/>
    </source>
</evidence>
<dbReference type="FunFam" id="2.60.40.10:FF:001588">
    <property type="entry name" value="Neuregulin 2a"/>
    <property type="match status" value="1"/>
</dbReference>
<dbReference type="SMART" id="SM00409">
    <property type="entry name" value="IG"/>
    <property type="match status" value="1"/>
</dbReference>
<gene>
    <name evidence="5" type="ORF">DNTS_031610</name>
</gene>
<keyword evidence="2" id="KW-1015">Disulfide bond</keyword>
<dbReference type="PANTHER" id="PTHR45080:SF8">
    <property type="entry name" value="IG-LIKE DOMAIN-CONTAINING PROTEIN"/>
    <property type="match status" value="1"/>
</dbReference>
<comment type="caution">
    <text evidence="5">The sequence shown here is derived from an EMBL/GenBank/DDBJ whole genome shotgun (WGS) entry which is preliminary data.</text>
</comment>
<dbReference type="InterPro" id="IPR013098">
    <property type="entry name" value="Ig_I-set"/>
</dbReference>
<dbReference type="PROSITE" id="PS50835">
    <property type="entry name" value="IG_LIKE"/>
    <property type="match status" value="1"/>
</dbReference>
<feature type="region of interest" description="Disordered" evidence="3">
    <location>
        <begin position="1"/>
        <end position="43"/>
    </location>
</feature>
<keyword evidence="1" id="KW-0732">Signal</keyword>
<name>A0A553QJL3_9TELE</name>
<dbReference type="InterPro" id="IPR007110">
    <property type="entry name" value="Ig-like_dom"/>
</dbReference>
<dbReference type="PANTHER" id="PTHR45080">
    <property type="entry name" value="CONTACTIN 5"/>
    <property type="match status" value="1"/>
</dbReference>
<dbReference type="InterPro" id="IPR050958">
    <property type="entry name" value="Cell_Adh-Cytoskel_Orgn"/>
</dbReference>
<dbReference type="SMART" id="SM00408">
    <property type="entry name" value="IGc2"/>
    <property type="match status" value="1"/>
</dbReference>
<evidence type="ECO:0000256" key="2">
    <source>
        <dbReference type="ARBA" id="ARBA00023157"/>
    </source>
</evidence>
<evidence type="ECO:0000313" key="6">
    <source>
        <dbReference type="Proteomes" id="UP000316079"/>
    </source>
</evidence>
<dbReference type="Proteomes" id="UP000316079">
    <property type="component" value="Unassembled WGS sequence"/>
</dbReference>
<dbReference type="InterPro" id="IPR036179">
    <property type="entry name" value="Ig-like_dom_sf"/>
</dbReference>
<reference evidence="5 6" key="1">
    <citation type="journal article" date="2019" name="Sci. Data">
        <title>Hybrid genome assembly and annotation of Danionella translucida.</title>
        <authorList>
            <person name="Kadobianskyi M."/>
            <person name="Schulze L."/>
            <person name="Schuelke M."/>
            <person name="Judkewitz B."/>
        </authorList>
    </citation>
    <scope>NUCLEOTIDE SEQUENCE [LARGE SCALE GENOMIC DNA]</scope>
    <source>
        <strain evidence="5 6">Bolton</strain>
    </source>
</reference>
<proteinExistence type="predicted"/>
<dbReference type="Pfam" id="PF07679">
    <property type="entry name" value="I-set"/>
    <property type="match status" value="1"/>
</dbReference>
<dbReference type="InterPro" id="IPR003598">
    <property type="entry name" value="Ig_sub2"/>
</dbReference>
<dbReference type="EMBL" id="SRMA01025877">
    <property type="protein sequence ID" value="TRY90122.1"/>
    <property type="molecule type" value="Genomic_DNA"/>
</dbReference>
<organism evidence="5 6">
    <name type="scientific">Danionella cerebrum</name>
    <dbReference type="NCBI Taxonomy" id="2873325"/>
    <lineage>
        <taxon>Eukaryota</taxon>
        <taxon>Metazoa</taxon>
        <taxon>Chordata</taxon>
        <taxon>Craniata</taxon>
        <taxon>Vertebrata</taxon>
        <taxon>Euteleostomi</taxon>
        <taxon>Actinopterygii</taxon>
        <taxon>Neopterygii</taxon>
        <taxon>Teleostei</taxon>
        <taxon>Ostariophysi</taxon>
        <taxon>Cypriniformes</taxon>
        <taxon>Danionidae</taxon>
        <taxon>Danioninae</taxon>
        <taxon>Danionella</taxon>
    </lineage>
</organism>
<dbReference type="SUPFAM" id="SSF48726">
    <property type="entry name" value="Immunoglobulin"/>
    <property type="match status" value="1"/>
</dbReference>
<dbReference type="OrthoDB" id="6127080at2759"/>
<evidence type="ECO:0000256" key="1">
    <source>
        <dbReference type="ARBA" id="ARBA00022729"/>
    </source>
</evidence>
<sequence>MRGLSIHSCKGMKEREQRRRTNDKKGRDGEKSASAPKVKPMDSQWLQEGKKLMLKCEAAGNPSPSFNWYKDGSQLRQKKTVKIKTNKKNSKLHISRLQLEDSGNYTCVVENSLGRESATSYVGVQSTLSSGSPQSPLII</sequence>
<protein>
    <recommendedName>
        <fullName evidence="4">Ig-like domain-containing protein</fullName>
    </recommendedName>
</protein>
<evidence type="ECO:0000259" key="4">
    <source>
        <dbReference type="PROSITE" id="PS50835"/>
    </source>
</evidence>
<dbReference type="InterPro" id="IPR003599">
    <property type="entry name" value="Ig_sub"/>
</dbReference>
<feature type="compositionally biased region" description="Basic and acidic residues" evidence="3">
    <location>
        <begin position="11"/>
        <end position="31"/>
    </location>
</feature>
<evidence type="ECO:0000256" key="3">
    <source>
        <dbReference type="SAM" id="MobiDB-lite"/>
    </source>
</evidence>